<organism evidence="2 3">
    <name type="scientific">Phytophthora megakarya</name>
    <dbReference type="NCBI Taxonomy" id="4795"/>
    <lineage>
        <taxon>Eukaryota</taxon>
        <taxon>Sar</taxon>
        <taxon>Stramenopiles</taxon>
        <taxon>Oomycota</taxon>
        <taxon>Peronosporomycetes</taxon>
        <taxon>Peronosporales</taxon>
        <taxon>Peronosporaceae</taxon>
        <taxon>Phytophthora</taxon>
    </lineage>
</organism>
<dbReference type="PANTHER" id="PTHR33099">
    <property type="entry name" value="FE2OG DIOXYGENASE DOMAIN-CONTAINING PROTEIN"/>
    <property type="match status" value="1"/>
</dbReference>
<evidence type="ECO:0000256" key="1">
    <source>
        <dbReference type="SAM" id="MobiDB-lite"/>
    </source>
</evidence>
<reference evidence="3" key="1">
    <citation type="submission" date="2017-03" db="EMBL/GenBank/DDBJ databases">
        <title>Phytopthora megakarya and P. palmivora, two closely related causual agents of cacao black pod achieved similar genome size and gene model numbers by different mechanisms.</title>
        <authorList>
            <person name="Ali S."/>
            <person name="Shao J."/>
            <person name="Larry D.J."/>
            <person name="Kronmiller B."/>
            <person name="Shen D."/>
            <person name="Strem M.D."/>
            <person name="Melnick R.L."/>
            <person name="Guiltinan M.J."/>
            <person name="Tyler B.M."/>
            <person name="Meinhardt L.W."/>
            <person name="Bailey B.A."/>
        </authorList>
    </citation>
    <scope>NUCLEOTIDE SEQUENCE [LARGE SCALE GENOMIC DNA]</scope>
    <source>
        <strain evidence="3">zdho120</strain>
    </source>
</reference>
<feature type="region of interest" description="Disordered" evidence="1">
    <location>
        <begin position="394"/>
        <end position="418"/>
    </location>
</feature>
<dbReference type="Proteomes" id="UP000198211">
    <property type="component" value="Unassembled WGS sequence"/>
</dbReference>
<proteinExistence type="predicted"/>
<dbReference type="PANTHER" id="PTHR33099:SF7">
    <property type="entry name" value="MYND-TYPE DOMAIN-CONTAINING PROTEIN"/>
    <property type="match status" value="1"/>
</dbReference>
<feature type="compositionally biased region" description="Basic and acidic residues" evidence="1">
    <location>
        <begin position="401"/>
        <end position="418"/>
    </location>
</feature>
<gene>
    <name evidence="2" type="ORF">PHMEG_00016698</name>
</gene>
<name>A0A225VZ95_9STRA</name>
<keyword evidence="3" id="KW-1185">Reference proteome</keyword>
<protein>
    <submittedName>
        <fullName evidence="2">Uncharacterized protein</fullName>
    </submittedName>
</protein>
<dbReference type="EMBL" id="NBNE01002440">
    <property type="protein sequence ID" value="OWZ10454.1"/>
    <property type="molecule type" value="Genomic_DNA"/>
</dbReference>
<accession>A0A225VZ95</accession>
<dbReference type="OrthoDB" id="116233at2759"/>
<evidence type="ECO:0000313" key="3">
    <source>
        <dbReference type="Proteomes" id="UP000198211"/>
    </source>
</evidence>
<dbReference type="AlphaFoldDB" id="A0A225VZ95"/>
<dbReference type="Gene3D" id="2.60.120.620">
    <property type="entry name" value="q2cbj1_9rhob like domain"/>
    <property type="match status" value="1"/>
</dbReference>
<sequence>MASIEEDFENTSYPFGGVGANPVVPVGDACTKISEFLNFDDDFKAVDLTSKASFGGVATSLPAAPGIHVDGVGDVSLPLIPEQAKQLIEKCESSSSGLDDTWFKTWQLAPNQVHINNSMWNSGMDELVTSVGENLGYEDISLECVLDKIIVCGDGSYIVKHQDPDIARVIATLVVQPPSAHDGGDLVVYRDRKPRYRHDFGKANGTAPYFTQYAVYYADAEYELENVTKGTCLALVYSISLPFKVHHLQRDSCMPTIDDLGFAMSEMELHSESFALLLDHYYTNADIVKLGADALEKIDYERFRALGKANSALPVDKKLQIFIAKLSHKIVLHPSSVDSDGQDDEHTQKIHWYTTNGEDLGCSMDKSLAIKLNFLNPGNETYIQLWEPYGSSDLEETEEVPAEKDAAESSTKKEGQPEVKTTKYSRYAIMAWPASQHVENSLKFMTVELAVEALLDKKPVSADMLRKFLVEAQTRLGSGKPYWGRDDIASVRFCRSFCELLAQSGDLALTKEFFTVCPHLGMLHENTTLIPILVKILDTFDWGTIGEAVLDVLGHETEELHEENLLHEENPGASHLEMTLLVLDGLTDGPAQKALLKMAVDLFINADPQLMVSTKAGGILSKHIVKPGEKENFDNIIRYLEDADPSALGEVIAAFSHHVDDFKDTIETFSAVADIAAKRIEWLHEEIDALDKPFSYAMPEAKFPIKVIEKFLHGSKTSIRVERLPGVNSLPEARKLATQYVSENQDGASFMMKPGGKGKNAFIRITKTRKLFENRQREVIKYRDELGGLQVLYDGTGAGVVTKKRRLE</sequence>
<evidence type="ECO:0000313" key="2">
    <source>
        <dbReference type="EMBL" id="OWZ10454.1"/>
    </source>
</evidence>
<comment type="caution">
    <text evidence="2">The sequence shown here is derived from an EMBL/GenBank/DDBJ whole genome shotgun (WGS) entry which is preliminary data.</text>
</comment>